<feature type="non-terminal residue" evidence="1">
    <location>
        <position position="1"/>
    </location>
</feature>
<reference evidence="1 2" key="1">
    <citation type="submission" date="2014-04" db="EMBL/GenBank/DDBJ databases">
        <title>Evolutionary Origins and Diversification of the Mycorrhizal Mutualists.</title>
        <authorList>
            <consortium name="DOE Joint Genome Institute"/>
            <consortium name="Mycorrhizal Genomics Consortium"/>
            <person name="Kohler A."/>
            <person name="Kuo A."/>
            <person name="Nagy L.G."/>
            <person name="Floudas D."/>
            <person name="Copeland A."/>
            <person name="Barry K.W."/>
            <person name="Cichocki N."/>
            <person name="Veneault-Fourrey C."/>
            <person name="LaButti K."/>
            <person name="Lindquist E.A."/>
            <person name="Lipzen A."/>
            <person name="Lundell T."/>
            <person name="Morin E."/>
            <person name="Murat C."/>
            <person name="Riley R."/>
            <person name="Ohm R."/>
            <person name="Sun H."/>
            <person name="Tunlid A."/>
            <person name="Henrissat B."/>
            <person name="Grigoriev I.V."/>
            <person name="Hibbett D.S."/>
            <person name="Martin F."/>
        </authorList>
    </citation>
    <scope>NUCLEOTIDE SEQUENCE [LARGE SCALE GENOMIC DNA]</scope>
    <source>
        <strain evidence="1 2">FD-317 M1</strain>
    </source>
</reference>
<keyword evidence="2" id="KW-1185">Reference proteome</keyword>
<protein>
    <recommendedName>
        <fullName evidence="3">RNase H type-1 domain-containing protein</fullName>
    </recommendedName>
</protein>
<sequence length="52" mass="5800">YNPILIDSTDLLLQCNIDLRVVHIPGSQNSIANALSHNKLELAYSLQPRLTI</sequence>
<accession>A0A0D0BL73</accession>
<dbReference type="EMBL" id="KN834919">
    <property type="protein sequence ID" value="KIK50209.1"/>
    <property type="molecule type" value="Genomic_DNA"/>
</dbReference>
<proteinExistence type="predicted"/>
<dbReference type="OrthoDB" id="3249498at2759"/>
<organism evidence="1 2">
    <name type="scientific">Collybiopsis luxurians FD-317 M1</name>
    <dbReference type="NCBI Taxonomy" id="944289"/>
    <lineage>
        <taxon>Eukaryota</taxon>
        <taxon>Fungi</taxon>
        <taxon>Dikarya</taxon>
        <taxon>Basidiomycota</taxon>
        <taxon>Agaricomycotina</taxon>
        <taxon>Agaricomycetes</taxon>
        <taxon>Agaricomycetidae</taxon>
        <taxon>Agaricales</taxon>
        <taxon>Marasmiineae</taxon>
        <taxon>Omphalotaceae</taxon>
        <taxon>Collybiopsis</taxon>
        <taxon>Collybiopsis luxurians</taxon>
    </lineage>
</organism>
<feature type="non-terminal residue" evidence="1">
    <location>
        <position position="52"/>
    </location>
</feature>
<gene>
    <name evidence="1" type="ORF">GYMLUDRAFT_111380</name>
</gene>
<evidence type="ECO:0000313" key="1">
    <source>
        <dbReference type="EMBL" id="KIK50209.1"/>
    </source>
</evidence>
<dbReference type="AlphaFoldDB" id="A0A0D0BL73"/>
<dbReference type="Proteomes" id="UP000053593">
    <property type="component" value="Unassembled WGS sequence"/>
</dbReference>
<evidence type="ECO:0000313" key="2">
    <source>
        <dbReference type="Proteomes" id="UP000053593"/>
    </source>
</evidence>
<dbReference type="HOGENOM" id="CLU_3092943_0_0_1"/>
<name>A0A0D0BL73_9AGAR</name>
<evidence type="ECO:0008006" key="3">
    <source>
        <dbReference type="Google" id="ProtNLM"/>
    </source>
</evidence>